<dbReference type="InterPro" id="IPR011990">
    <property type="entry name" value="TPR-like_helical_dom_sf"/>
</dbReference>
<sequence>MPLRIPSRPMLDSWIWHSKEPSPDSELLCQIPKCRPVRLIVSRSSSVSMATSDDLTRKMTGALKDTDVMNMAAPKRKAVNDSVFGGLCDAEEREEADFEWRTGSYLVVEEGCGVGGGGGSGGGSKAYGRGGGGGYSGRDDDDDGSDSLDPNNKIDRRELRHRRMIKANPNSALYLGNYAVFVKEVRGDFARAEGYFERAILASPFDATVLCMYADLIWKSHKDASRAEIYFKQALKVSSSDSYTLALYARFLWDVEQEVEGEEVEMSRHHQHLLSLIEGIHPSF</sequence>
<protein>
    <submittedName>
        <fullName evidence="2">Uncharacterized protein</fullName>
    </submittedName>
</protein>
<dbReference type="Proteomes" id="UP001054252">
    <property type="component" value="Unassembled WGS sequence"/>
</dbReference>
<organism evidence="2 3">
    <name type="scientific">Rubroshorea leprosula</name>
    <dbReference type="NCBI Taxonomy" id="152421"/>
    <lineage>
        <taxon>Eukaryota</taxon>
        <taxon>Viridiplantae</taxon>
        <taxon>Streptophyta</taxon>
        <taxon>Embryophyta</taxon>
        <taxon>Tracheophyta</taxon>
        <taxon>Spermatophyta</taxon>
        <taxon>Magnoliopsida</taxon>
        <taxon>eudicotyledons</taxon>
        <taxon>Gunneridae</taxon>
        <taxon>Pentapetalae</taxon>
        <taxon>rosids</taxon>
        <taxon>malvids</taxon>
        <taxon>Malvales</taxon>
        <taxon>Dipterocarpaceae</taxon>
        <taxon>Rubroshorea</taxon>
    </lineage>
</organism>
<dbReference type="PANTHER" id="PTHR26312:SF168">
    <property type="entry name" value="OS06G0606700 PROTEIN"/>
    <property type="match status" value="1"/>
</dbReference>
<name>A0AAV5J7B3_9ROSI</name>
<dbReference type="AlphaFoldDB" id="A0AAV5J7B3"/>
<dbReference type="Gene3D" id="1.25.40.10">
    <property type="entry name" value="Tetratricopeptide repeat domain"/>
    <property type="match status" value="1"/>
</dbReference>
<evidence type="ECO:0000256" key="1">
    <source>
        <dbReference type="SAM" id="MobiDB-lite"/>
    </source>
</evidence>
<feature type="compositionally biased region" description="Gly residues" evidence="1">
    <location>
        <begin position="117"/>
        <end position="136"/>
    </location>
</feature>
<dbReference type="EMBL" id="BPVZ01000025">
    <property type="protein sequence ID" value="GKV06298.1"/>
    <property type="molecule type" value="Genomic_DNA"/>
</dbReference>
<reference evidence="2 3" key="1">
    <citation type="journal article" date="2021" name="Commun. Biol.">
        <title>The genome of Shorea leprosula (Dipterocarpaceae) highlights the ecological relevance of drought in aseasonal tropical rainforests.</title>
        <authorList>
            <person name="Ng K.K.S."/>
            <person name="Kobayashi M.J."/>
            <person name="Fawcett J.A."/>
            <person name="Hatakeyama M."/>
            <person name="Paape T."/>
            <person name="Ng C.H."/>
            <person name="Ang C.C."/>
            <person name="Tnah L.H."/>
            <person name="Lee C.T."/>
            <person name="Nishiyama T."/>
            <person name="Sese J."/>
            <person name="O'Brien M.J."/>
            <person name="Copetti D."/>
            <person name="Mohd Noor M.I."/>
            <person name="Ong R.C."/>
            <person name="Putra M."/>
            <person name="Sireger I.Z."/>
            <person name="Indrioko S."/>
            <person name="Kosugi Y."/>
            <person name="Izuno A."/>
            <person name="Isagi Y."/>
            <person name="Lee S.L."/>
            <person name="Shimizu K.K."/>
        </authorList>
    </citation>
    <scope>NUCLEOTIDE SEQUENCE [LARGE SCALE GENOMIC DNA]</scope>
    <source>
        <strain evidence="2">214</strain>
    </source>
</reference>
<keyword evidence="3" id="KW-1185">Reference proteome</keyword>
<evidence type="ECO:0000313" key="3">
    <source>
        <dbReference type="Proteomes" id="UP001054252"/>
    </source>
</evidence>
<dbReference type="SUPFAM" id="SSF48452">
    <property type="entry name" value="TPR-like"/>
    <property type="match status" value="1"/>
</dbReference>
<comment type="caution">
    <text evidence="2">The sequence shown here is derived from an EMBL/GenBank/DDBJ whole genome shotgun (WGS) entry which is preliminary data.</text>
</comment>
<proteinExistence type="predicted"/>
<evidence type="ECO:0000313" key="2">
    <source>
        <dbReference type="EMBL" id="GKV06298.1"/>
    </source>
</evidence>
<gene>
    <name evidence="2" type="ORF">SLEP1_g18200</name>
</gene>
<feature type="region of interest" description="Disordered" evidence="1">
    <location>
        <begin position="117"/>
        <end position="153"/>
    </location>
</feature>
<accession>A0AAV5J7B3</accession>
<dbReference type="PANTHER" id="PTHR26312">
    <property type="entry name" value="TETRATRICOPEPTIDE REPEAT PROTEIN 5"/>
    <property type="match status" value="1"/>
</dbReference>